<name>A0A2T3ZHR3_TRIA4</name>
<keyword evidence="4" id="KW-1185">Reference proteome</keyword>
<reference evidence="3 4" key="1">
    <citation type="submission" date="2016-07" db="EMBL/GenBank/DDBJ databases">
        <title>Multiple horizontal gene transfer events from other fungi enriched the ability of initially mycotrophic Trichoderma (Ascomycota) to feed on dead plant biomass.</title>
        <authorList>
            <consortium name="DOE Joint Genome Institute"/>
            <person name="Aerts A."/>
            <person name="Atanasova L."/>
            <person name="Chenthamara K."/>
            <person name="Zhang J."/>
            <person name="Grujic M."/>
            <person name="Henrissat B."/>
            <person name="Kuo A."/>
            <person name="Salamov A."/>
            <person name="Lipzen A."/>
            <person name="Labutti K."/>
            <person name="Barry K."/>
            <person name="Miao Y."/>
            <person name="Rahimi M.J."/>
            <person name="Shen Q."/>
            <person name="Grigoriev I.V."/>
            <person name="Kubicek C.P."/>
            <person name="Druzhinina I.S."/>
        </authorList>
    </citation>
    <scope>NUCLEOTIDE SEQUENCE [LARGE SCALE GENOMIC DNA]</scope>
    <source>
        <strain evidence="3 4">CBS 433.97</strain>
    </source>
</reference>
<evidence type="ECO:0000313" key="3">
    <source>
        <dbReference type="EMBL" id="PTB44340.1"/>
    </source>
</evidence>
<dbReference type="AlphaFoldDB" id="A0A2T3ZHR3"/>
<protein>
    <recommendedName>
        <fullName evidence="5">Secreted protein</fullName>
    </recommendedName>
</protein>
<gene>
    <name evidence="3" type="ORF">M441DRAFT_346933</name>
</gene>
<evidence type="ECO:0000256" key="2">
    <source>
        <dbReference type="SAM" id="SignalP"/>
    </source>
</evidence>
<keyword evidence="2" id="KW-0732">Signal</keyword>
<feature type="region of interest" description="Disordered" evidence="1">
    <location>
        <begin position="104"/>
        <end position="123"/>
    </location>
</feature>
<evidence type="ECO:0000256" key="1">
    <source>
        <dbReference type="SAM" id="MobiDB-lite"/>
    </source>
</evidence>
<evidence type="ECO:0008006" key="5">
    <source>
        <dbReference type="Google" id="ProtNLM"/>
    </source>
</evidence>
<accession>A0A2T3ZHR3</accession>
<proteinExistence type="predicted"/>
<dbReference type="EMBL" id="KZ679258">
    <property type="protein sequence ID" value="PTB44340.1"/>
    <property type="molecule type" value="Genomic_DNA"/>
</dbReference>
<feature type="chain" id="PRO_5015678727" description="Secreted protein" evidence="2">
    <location>
        <begin position="16"/>
        <end position="123"/>
    </location>
</feature>
<sequence length="123" mass="14086">MLVFLFCLWWLKSDAETGLARAGCFVFQGLEDNPSYSCLSHASHSHSHRLPTTPEFQEKSRELPSRENWAVLRTWHAFILQSPHRMTFFDPAEGGKKNLRPIPEWTAHISEQDNPPRGAPLTS</sequence>
<evidence type="ECO:0000313" key="4">
    <source>
        <dbReference type="Proteomes" id="UP000240493"/>
    </source>
</evidence>
<feature type="signal peptide" evidence="2">
    <location>
        <begin position="1"/>
        <end position="15"/>
    </location>
</feature>
<dbReference type="Proteomes" id="UP000240493">
    <property type="component" value="Unassembled WGS sequence"/>
</dbReference>
<organism evidence="3 4">
    <name type="scientific">Trichoderma asperellum (strain ATCC 204424 / CBS 433.97 / NBRC 101777)</name>
    <dbReference type="NCBI Taxonomy" id="1042311"/>
    <lineage>
        <taxon>Eukaryota</taxon>
        <taxon>Fungi</taxon>
        <taxon>Dikarya</taxon>
        <taxon>Ascomycota</taxon>
        <taxon>Pezizomycotina</taxon>
        <taxon>Sordariomycetes</taxon>
        <taxon>Hypocreomycetidae</taxon>
        <taxon>Hypocreales</taxon>
        <taxon>Hypocreaceae</taxon>
        <taxon>Trichoderma</taxon>
    </lineage>
</organism>